<organism evidence="1 2">
    <name type="scientific">Mycolicibacterium brisbanense</name>
    <dbReference type="NCBI Taxonomy" id="146020"/>
    <lineage>
        <taxon>Bacteria</taxon>
        <taxon>Bacillati</taxon>
        <taxon>Actinomycetota</taxon>
        <taxon>Actinomycetes</taxon>
        <taxon>Mycobacteriales</taxon>
        <taxon>Mycobacteriaceae</taxon>
        <taxon>Mycolicibacterium</taxon>
    </lineage>
</organism>
<evidence type="ECO:0000313" key="1">
    <source>
        <dbReference type="EMBL" id="GAS87566.1"/>
    </source>
</evidence>
<reference evidence="2" key="1">
    <citation type="journal article" date="2016" name="Genome Announc.">
        <title>Draft Genome Sequences of Five Rapidly Growing Mycobacterium Species, M. thermoresistibile, M. fortuitum subsp. acetamidolyticum, M. canariasense, M. brisbanense, and M. novocastrense.</title>
        <authorList>
            <person name="Katahira K."/>
            <person name="Ogura Y."/>
            <person name="Gotoh Y."/>
            <person name="Hayashi T."/>
        </authorList>
    </citation>
    <scope>NUCLEOTIDE SEQUENCE [LARGE SCALE GENOMIC DNA]</scope>
    <source>
        <strain evidence="2">JCM15654</strain>
    </source>
</reference>
<dbReference type="AlphaFoldDB" id="A0A100VX91"/>
<sequence length="77" mass="8514">MSWLLVALVPALLMLVAVGLGRLENWLATERPAGARDTLNGLQRRLASLDGDRLPTRVYSQHATNPGFHTTRHANRV</sequence>
<name>A0A100VX91_9MYCO</name>
<reference evidence="2" key="2">
    <citation type="submission" date="2016-02" db="EMBL/GenBank/DDBJ databases">
        <title>Draft genome sequence of five rapidly growing Mycobacterium species.</title>
        <authorList>
            <person name="Katahira K."/>
            <person name="Gotou Y."/>
            <person name="Iida K."/>
            <person name="Ogura Y."/>
            <person name="Hayashi T."/>
        </authorList>
    </citation>
    <scope>NUCLEOTIDE SEQUENCE [LARGE SCALE GENOMIC DNA]</scope>
    <source>
        <strain evidence="2">JCM15654</strain>
    </source>
</reference>
<gene>
    <name evidence="1" type="ORF">RMCB_1662</name>
</gene>
<dbReference type="EMBL" id="BCSX01000019">
    <property type="protein sequence ID" value="GAS87566.1"/>
    <property type="molecule type" value="Genomic_DNA"/>
</dbReference>
<dbReference type="OrthoDB" id="4750196at2"/>
<dbReference type="RefSeq" id="WP_029369281.1">
    <property type="nucleotide sequence ID" value="NZ_BCSX01000019.1"/>
</dbReference>
<proteinExistence type="predicted"/>
<dbReference type="Proteomes" id="UP000069620">
    <property type="component" value="Unassembled WGS sequence"/>
</dbReference>
<evidence type="ECO:0000313" key="2">
    <source>
        <dbReference type="Proteomes" id="UP000069620"/>
    </source>
</evidence>
<comment type="caution">
    <text evidence="1">The sequence shown here is derived from an EMBL/GenBank/DDBJ whole genome shotgun (WGS) entry which is preliminary data.</text>
</comment>
<dbReference type="STRING" id="146020.RMCB_1662"/>
<protein>
    <submittedName>
        <fullName evidence="1">Uncharacterized protein</fullName>
    </submittedName>
</protein>
<accession>A0A100VX91</accession>
<keyword evidence="2" id="KW-1185">Reference proteome</keyword>